<dbReference type="Proteomes" id="UP000307574">
    <property type="component" value="Unassembled WGS sequence"/>
</dbReference>
<dbReference type="SUPFAM" id="SSF56349">
    <property type="entry name" value="DNA breaking-rejoining enzymes"/>
    <property type="match status" value="1"/>
</dbReference>
<dbReference type="InterPro" id="IPR013762">
    <property type="entry name" value="Integrase-like_cat_sf"/>
</dbReference>
<dbReference type="GO" id="GO:0006310">
    <property type="term" value="P:DNA recombination"/>
    <property type="evidence" value="ECO:0007669"/>
    <property type="project" value="UniProtKB-KW"/>
</dbReference>
<dbReference type="RefSeq" id="WP_136981397.1">
    <property type="nucleotide sequence ID" value="NZ_JBFRRD010000084.1"/>
</dbReference>
<evidence type="ECO:0000313" key="3">
    <source>
        <dbReference type="Proteomes" id="UP000307574"/>
    </source>
</evidence>
<sequence>MKAAKREKKIQKQSNQFFNFHYLGLGHKKTKQSTLIHGVRTMNENIRIITKVLRDTGLDRIKQISFDVAQQYLQDSRNLGYSHKHLSNIKSSLQRVLDKYSQGKRLTIPKIDPEFISSVRAKQQGNLANKNRAYLDSDLNKIIQNMSVHHAFSTLLAYSAGLRAEELFTIRRNDEGSASKHRAWRTDRFHNRGEGVCYLVTGKNGLVREVFIHQDLADKLETLRFDTPQFSSDRKIRYEQRYNLCAGNRFSKAFSHASYKTLGWSLGAHGLRFSYAQRRMDHELLDVSYDDALHIVSQELGHFRPEITLRYIYPFGK</sequence>
<reference evidence="2 3" key="1">
    <citation type="submission" date="2019-04" db="EMBL/GenBank/DDBJ databases">
        <title>A reverse ecology approach based on a biological definition of microbial populations.</title>
        <authorList>
            <person name="Arevalo P."/>
            <person name="Vaninsberghe D."/>
            <person name="Elsherbini J."/>
            <person name="Gore J."/>
            <person name="Polz M."/>
        </authorList>
    </citation>
    <scope>NUCLEOTIDE SEQUENCE [LARGE SCALE GENOMIC DNA]</scope>
    <source>
        <strain evidence="2 3">10N.261.46.F4</strain>
    </source>
</reference>
<gene>
    <name evidence="2" type="ORF">FCV50_21705</name>
</gene>
<dbReference type="InterPro" id="IPR011010">
    <property type="entry name" value="DNA_brk_join_enz"/>
</dbReference>
<comment type="caution">
    <text evidence="2">The sequence shown here is derived from an EMBL/GenBank/DDBJ whole genome shotgun (WGS) entry which is preliminary data.</text>
</comment>
<dbReference type="Gene3D" id="1.10.443.10">
    <property type="entry name" value="Intergrase catalytic core"/>
    <property type="match status" value="1"/>
</dbReference>
<evidence type="ECO:0000256" key="1">
    <source>
        <dbReference type="ARBA" id="ARBA00023172"/>
    </source>
</evidence>
<dbReference type="GO" id="GO:0003677">
    <property type="term" value="F:DNA binding"/>
    <property type="evidence" value="ECO:0007669"/>
    <property type="project" value="InterPro"/>
</dbReference>
<dbReference type="AlphaFoldDB" id="A0A4U1YY03"/>
<dbReference type="GO" id="GO:0015074">
    <property type="term" value="P:DNA integration"/>
    <property type="evidence" value="ECO:0007669"/>
    <property type="project" value="InterPro"/>
</dbReference>
<organism evidence="2 3">
    <name type="scientific">Vibrio kanaloae</name>
    <dbReference type="NCBI Taxonomy" id="170673"/>
    <lineage>
        <taxon>Bacteria</taxon>
        <taxon>Pseudomonadati</taxon>
        <taxon>Pseudomonadota</taxon>
        <taxon>Gammaproteobacteria</taxon>
        <taxon>Vibrionales</taxon>
        <taxon>Vibrionaceae</taxon>
        <taxon>Vibrio</taxon>
    </lineage>
</organism>
<proteinExistence type="predicted"/>
<dbReference type="EMBL" id="SYUV01000096">
    <property type="protein sequence ID" value="TKF25992.1"/>
    <property type="molecule type" value="Genomic_DNA"/>
</dbReference>
<evidence type="ECO:0000313" key="2">
    <source>
        <dbReference type="EMBL" id="TKF25992.1"/>
    </source>
</evidence>
<accession>A0A4U1YY03</accession>
<protein>
    <submittedName>
        <fullName evidence="2">Integrase</fullName>
    </submittedName>
</protein>
<keyword evidence="1" id="KW-0233">DNA recombination</keyword>
<name>A0A4U1YY03_9VIBR</name>